<sequence length="120" mass="14290">MPKDRNNKVSCNNYECEIEIFLEIVGGKWKSLIIWEIHNNEIIRYNELRRILPNITQKMLTQQLRSLENNGIIDKKVYNITPPKVEYFLTELGNALIPIMDQMDKWGKNYIVKYESDELN</sequence>
<dbReference type="InterPro" id="IPR036390">
    <property type="entry name" value="WH_DNA-bd_sf"/>
</dbReference>
<comment type="caution">
    <text evidence="5">The sequence shown here is derived from an EMBL/GenBank/DDBJ whole genome shotgun (WGS) entry which is preliminary data.</text>
</comment>
<gene>
    <name evidence="5" type="ORF">BD821_1013</name>
</gene>
<dbReference type="Gene3D" id="1.10.10.10">
    <property type="entry name" value="Winged helix-like DNA-binding domain superfamily/Winged helix DNA-binding domain"/>
    <property type="match status" value="1"/>
</dbReference>
<dbReference type="SUPFAM" id="SSF46785">
    <property type="entry name" value="Winged helix' DNA-binding domain"/>
    <property type="match status" value="1"/>
</dbReference>
<keyword evidence="2" id="KW-0238">DNA-binding</keyword>
<dbReference type="Proteomes" id="UP000239863">
    <property type="component" value="Unassembled WGS sequence"/>
</dbReference>
<dbReference type="OrthoDB" id="9791143at2"/>
<dbReference type="AlphaFoldDB" id="A0A2S6G088"/>
<feature type="domain" description="HTH hxlR-type" evidence="4">
    <location>
        <begin position="16"/>
        <end position="115"/>
    </location>
</feature>
<keyword evidence="3" id="KW-0804">Transcription</keyword>
<dbReference type="PROSITE" id="PS51118">
    <property type="entry name" value="HTH_HXLR"/>
    <property type="match status" value="1"/>
</dbReference>
<accession>A0A2S6G088</accession>
<reference evidence="5 6" key="1">
    <citation type="submission" date="2018-02" db="EMBL/GenBank/DDBJ databases">
        <title>Genomic Encyclopedia of Archaeal and Bacterial Type Strains, Phase II (KMG-II): from individual species to whole genera.</title>
        <authorList>
            <person name="Goeker M."/>
        </authorList>
    </citation>
    <scope>NUCLEOTIDE SEQUENCE [LARGE SCALE GENOMIC DNA]</scope>
    <source>
        <strain evidence="5 6">DSM 15099</strain>
    </source>
</reference>
<dbReference type="PANTHER" id="PTHR33204:SF29">
    <property type="entry name" value="TRANSCRIPTIONAL REGULATOR"/>
    <property type="match status" value="1"/>
</dbReference>
<evidence type="ECO:0000313" key="6">
    <source>
        <dbReference type="Proteomes" id="UP000239863"/>
    </source>
</evidence>
<evidence type="ECO:0000313" key="5">
    <source>
        <dbReference type="EMBL" id="PPK49344.1"/>
    </source>
</evidence>
<evidence type="ECO:0000256" key="2">
    <source>
        <dbReference type="ARBA" id="ARBA00023125"/>
    </source>
</evidence>
<dbReference type="InterPro" id="IPR002577">
    <property type="entry name" value="HTH_HxlR"/>
</dbReference>
<protein>
    <submittedName>
        <fullName evidence="5">HxlR family transcriptional regulator</fullName>
    </submittedName>
</protein>
<dbReference type="GO" id="GO:0003677">
    <property type="term" value="F:DNA binding"/>
    <property type="evidence" value="ECO:0007669"/>
    <property type="project" value="UniProtKB-KW"/>
</dbReference>
<proteinExistence type="predicted"/>
<name>A0A2S6G088_9CLOT</name>
<dbReference type="EMBL" id="PTIS01000001">
    <property type="protein sequence ID" value="PPK49344.1"/>
    <property type="molecule type" value="Genomic_DNA"/>
</dbReference>
<dbReference type="InterPro" id="IPR036388">
    <property type="entry name" value="WH-like_DNA-bd_sf"/>
</dbReference>
<dbReference type="RefSeq" id="WP_104408767.1">
    <property type="nucleotide sequence ID" value="NZ_PTIS01000001.1"/>
</dbReference>
<organism evidence="5 6">
    <name type="scientific">Clostridium algidicarnis DSM 15099</name>
    <dbReference type="NCBI Taxonomy" id="1121295"/>
    <lineage>
        <taxon>Bacteria</taxon>
        <taxon>Bacillati</taxon>
        <taxon>Bacillota</taxon>
        <taxon>Clostridia</taxon>
        <taxon>Eubacteriales</taxon>
        <taxon>Clostridiaceae</taxon>
        <taxon>Clostridium</taxon>
    </lineage>
</organism>
<keyword evidence="1" id="KW-0805">Transcription regulation</keyword>
<dbReference type="Pfam" id="PF01638">
    <property type="entry name" value="HxlR"/>
    <property type="match status" value="1"/>
</dbReference>
<evidence type="ECO:0000259" key="4">
    <source>
        <dbReference type="PROSITE" id="PS51118"/>
    </source>
</evidence>
<evidence type="ECO:0000256" key="1">
    <source>
        <dbReference type="ARBA" id="ARBA00023015"/>
    </source>
</evidence>
<evidence type="ECO:0000256" key="3">
    <source>
        <dbReference type="ARBA" id="ARBA00023163"/>
    </source>
</evidence>
<dbReference type="PANTHER" id="PTHR33204">
    <property type="entry name" value="TRANSCRIPTIONAL REGULATOR, MARR FAMILY"/>
    <property type="match status" value="1"/>
</dbReference>